<feature type="compositionally biased region" description="Basic and acidic residues" evidence="1">
    <location>
        <begin position="448"/>
        <end position="489"/>
    </location>
</feature>
<dbReference type="Pfam" id="PF16420">
    <property type="entry name" value="ATG7_N"/>
    <property type="match status" value="2"/>
</dbReference>
<evidence type="ECO:0000313" key="4">
    <source>
        <dbReference type="EMBL" id="CEL74723.1"/>
    </source>
</evidence>
<feature type="region of interest" description="Disordered" evidence="1">
    <location>
        <begin position="433"/>
        <end position="543"/>
    </location>
</feature>
<dbReference type="GO" id="GO:0000422">
    <property type="term" value="P:autophagy of mitochondrion"/>
    <property type="evidence" value="ECO:0007669"/>
    <property type="project" value="TreeGrafter"/>
</dbReference>
<dbReference type="Gene3D" id="3.40.50.720">
    <property type="entry name" value="NAD(P)-binding Rossmann-like Domain"/>
    <property type="match status" value="1"/>
</dbReference>
<feature type="compositionally biased region" description="Basic and acidic residues" evidence="1">
    <location>
        <begin position="1"/>
        <end position="11"/>
    </location>
</feature>
<feature type="region of interest" description="Disordered" evidence="1">
    <location>
        <begin position="1318"/>
        <end position="1347"/>
    </location>
</feature>
<feature type="domain" description="Ubiquitin-like modifier-activating enzyme Atg7 N-terminal" evidence="3">
    <location>
        <begin position="106"/>
        <end position="248"/>
    </location>
</feature>
<feature type="compositionally biased region" description="Basic and acidic residues" evidence="1">
    <location>
        <begin position="508"/>
        <end position="539"/>
    </location>
</feature>
<feature type="compositionally biased region" description="Acidic residues" evidence="1">
    <location>
        <begin position="1326"/>
        <end position="1347"/>
    </location>
</feature>
<gene>
    <name evidence="4" type="ORF">BN1205_025810</name>
</gene>
<dbReference type="GO" id="GO:0032446">
    <property type="term" value="P:protein modification by small protein conjugation"/>
    <property type="evidence" value="ECO:0007669"/>
    <property type="project" value="TreeGrafter"/>
</dbReference>
<dbReference type="InterPro" id="IPR045886">
    <property type="entry name" value="ThiF/MoeB/HesA"/>
</dbReference>
<feature type="region of interest" description="Disordered" evidence="1">
    <location>
        <begin position="811"/>
        <end position="850"/>
    </location>
</feature>
<dbReference type="InterPro" id="IPR035985">
    <property type="entry name" value="Ubiquitin-activating_enz"/>
</dbReference>
<name>A0A0F7V1R3_TOXGV</name>
<dbReference type="PANTHER" id="PTHR10953">
    <property type="entry name" value="UBIQUITIN-ACTIVATING ENZYME E1"/>
    <property type="match status" value="1"/>
</dbReference>
<sequence>METKKENKPDADAECAAPAGFGGHEASRPEDEETENKKSKVSGTESARACPTSPLPRDEREPSTSESSCFYPPAVSACSSIHSRCASTAAVSSSTWYSSAAARPVLKFQPFTLSIDISFWQKLEEKKLREWRLQTPWVPLLAVSTPKHCMVRAPRRAESLPEGGQEWRREKAVSAATGSLSPALLRLDQTAFDSPSLCSVLPSSCASSAFASPPCFTGDVPLLGFLYNCNSLEQFKAFNRQAAISQVLQAPLLSTDACPPSASCSRSSPSSRPPSSSVVRQDTRLREEAETASACRASLGLLQLPVYEDSFWKFPPACSLPQPSVSPAADPASAPCQSSSSLASPSSTASPSSSAFPAPPESLHAPWRAESMYSALPPVALACRFLLITFIDLKAFVAFYSVALPAVRPGADFTLLRPPRSVLSCSICRKERNKETQGNSALEASEGTEAKDERRRQTRREKGEEMRENVRERGEEARKKREEEQKGDTSDEEREGVHTRPASLPSMTEDRLNRARGEDKERNRIHSEGDKSGETRSDQDGDESCFTFDEMVSLSRCIYTLDSGTALWLRGGVFLLLKKANSEKREEREEAARGESEGEREEASERPYLLLPLTALELLGPLLPDISACESGNASASRLLLSSSHLSALLSYLPGRDSGSSPSWAKSRTPASLLSPGVCTLYLCYLDPSGAPDAVGWPLRNLLLILSVRFSLYNKVLSLLSFRDLLLHRMLASSESLMPHKESGRPASSATAVPLFADDHLSKTHAAPSLQTLVFHVTIPPQRAFVGALSDPLHPSMPLCSSWSSSSPCSSSPSSDSVSSVSPVRGVDRQVAGGPESEGGRAGSPSCLQEERQTRLCPTVVSGWLRLSSASPSEATHRVASSPASSTVFGVALRRYLDGKVIQRDAVELNVQLIRWRILPSFEPRRIQDLRVLLLGAGTLGCGVARLLVAWGVREFTFVDSSCVALSNPARQSLYTYEDAVSQGTEAGNSGGVKKVDAACRRLLAIRPDLRCRGVDLEIPMPGHPRFGDEAALPGRRSLEEAHDLLSSLIDEHDVVMMLTDSKESRWLPSLLVADKSLEARRGAPLGMAVGLGFDSMVVMRQGCGGNELGCYFCNAISAPADSMSNRQATEESGNKIFHASPSLDQQCTVTRPGISCLACSVAVELLAALTQHPQGFAAPHIPSDPLASSHSSSFLSSSSQSSSSSSVAAADAGSSTSRVGGARQGKETRPSEAKRQADGFSCMGATPHTVRGYFSSFRMLSLVSERSPQCVCCSDAILARYRANRLQFLQEVIASSSVLEKYSGLEDMQRQIEARGEDADVICLSDEEETEKEEGSDKEEDAAETK</sequence>
<reference evidence="4" key="1">
    <citation type="journal article" date="2015" name="PLoS ONE">
        <title>Comprehensive Evaluation of Toxoplasma gondii VEG and Neospora caninum LIV Genomes with Tachyzoite Stage Transcriptome and Proteome Defines Novel Transcript Features.</title>
        <authorList>
            <person name="Ramaprasad A."/>
            <person name="Mourier T."/>
            <person name="Naeem R."/>
            <person name="Malas T.B."/>
            <person name="Moussa E."/>
            <person name="Panigrahi A."/>
            <person name="Vermont S.J."/>
            <person name="Otto T.D."/>
            <person name="Wastling J."/>
            <person name="Pain A."/>
        </authorList>
    </citation>
    <scope>NUCLEOTIDE SEQUENCE</scope>
    <source>
        <strain evidence="4">VEG</strain>
    </source>
</reference>
<evidence type="ECO:0000259" key="2">
    <source>
        <dbReference type="Pfam" id="PF00899"/>
    </source>
</evidence>
<evidence type="ECO:0000259" key="3">
    <source>
        <dbReference type="Pfam" id="PF16420"/>
    </source>
</evidence>
<dbReference type="Pfam" id="PF00899">
    <property type="entry name" value="ThiF"/>
    <property type="match status" value="1"/>
</dbReference>
<feature type="domain" description="THIF-type NAD/FAD binding fold" evidence="2">
    <location>
        <begin position="922"/>
        <end position="1176"/>
    </location>
</feature>
<feature type="compositionally biased region" description="Low complexity" evidence="1">
    <location>
        <begin position="260"/>
        <end position="277"/>
    </location>
</feature>
<feature type="region of interest" description="Disordered" evidence="1">
    <location>
        <begin position="1200"/>
        <end position="1242"/>
    </location>
</feature>
<organism evidence="4">
    <name type="scientific">Toxoplasma gondii (strain ATCC 50861 / VEG)</name>
    <dbReference type="NCBI Taxonomy" id="432359"/>
    <lineage>
        <taxon>Eukaryota</taxon>
        <taxon>Sar</taxon>
        <taxon>Alveolata</taxon>
        <taxon>Apicomplexa</taxon>
        <taxon>Conoidasida</taxon>
        <taxon>Coccidia</taxon>
        <taxon>Eucoccidiorida</taxon>
        <taxon>Eimeriorina</taxon>
        <taxon>Sarcocystidae</taxon>
        <taxon>Toxoplasma</taxon>
    </lineage>
</organism>
<dbReference type="GO" id="GO:0019778">
    <property type="term" value="F:Atg12 activating enzyme activity"/>
    <property type="evidence" value="ECO:0007669"/>
    <property type="project" value="TreeGrafter"/>
</dbReference>
<dbReference type="InterPro" id="IPR042523">
    <property type="entry name" value="Atg7_N_2"/>
</dbReference>
<dbReference type="Gene3D" id="3.40.140.70">
    <property type="entry name" value="Ubiquitin-like modifier-activating enzyme ATG7 N-terminal domain"/>
    <property type="match status" value="1"/>
</dbReference>
<feature type="compositionally biased region" description="Low complexity" evidence="1">
    <location>
        <begin position="329"/>
        <end position="356"/>
    </location>
</feature>
<feature type="region of interest" description="Disordered" evidence="1">
    <location>
        <begin position="584"/>
        <end position="605"/>
    </location>
</feature>
<feature type="compositionally biased region" description="Low complexity" evidence="1">
    <location>
        <begin position="811"/>
        <end position="824"/>
    </location>
</feature>
<dbReference type="Gene3D" id="3.40.140.100">
    <property type="entry name" value="Ubiquitin-like modifier-activating enzyme ATG7 C-terminal domain"/>
    <property type="match status" value="1"/>
</dbReference>
<feature type="compositionally biased region" description="Low complexity" evidence="1">
    <location>
        <begin position="1200"/>
        <end position="1218"/>
    </location>
</feature>
<dbReference type="EMBL" id="LN714498">
    <property type="protein sequence ID" value="CEL74723.1"/>
    <property type="molecule type" value="Genomic_DNA"/>
</dbReference>
<dbReference type="GO" id="GO:0006995">
    <property type="term" value="P:cellular response to nitrogen starvation"/>
    <property type="evidence" value="ECO:0007669"/>
    <property type="project" value="TreeGrafter"/>
</dbReference>
<dbReference type="GO" id="GO:0034727">
    <property type="term" value="P:piecemeal microautophagy of the nucleus"/>
    <property type="evidence" value="ECO:0007669"/>
    <property type="project" value="TreeGrafter"/>
</dbReference>
<feature type="compositionally biased region" description="Basic and acidic residues" evidence="1">
    <location>
        <begin position="1225"/>
        <end position="1238"/>
    </location>
</feature>
<dbReference type="InterPro" id="IPR000594">
    <property type="entry name" value="ThiF_NAD_FAD-bd"/>
</dbReference>
<dbReference type="GO" id="GO:0019779">
    <property type="term" value="F:Atg8 activating enzyme activity"/>
    <property type="evidence" value="ECO:0007669"/>
    <property type="project" value="TreeGrafter"/>
</dbReference>
<evidence type="ECO:0000256" key="1">
    <source>
        <dbReference type="SAM" id="MobiDB-lite"/>
    </source>
</evidence>
<proteinExistence type="predicted"/>
<dbReference type="InterPro" id="IPR032197">
    <property type="entry name" value="Atg7_N"/>
</dbReference>
<feature type="domain" description="Ubiquitin-like modifier-activating enzyme Atg7 N-terminal" evidence="3">
    <location>
        <begin position="680"/>
        <end position="736"/>
    </location>
</feature>
<accession>A0A0F7V1R3</accession>
<dbReference type="GO" id="GO:0000045">
    <property type="term" value="P:autophagosome assembly"/>
    <property type="evidence" value="ECO:0007669"/>
    <property type="project" value="TreeGrafter"/>
</dbReference>
<dbReference type="GO" id="GO:0000407">
    <property type="term" value="C:phagophore assembly site"/>
    <property type="evidence" value="ECO:0007669"/>
    <property type="project" value="TreeGrafter"/>
</dbReference>
<feature type="region of interest" description="Disordered" evidence="1">
    <location>
        <begin position="329"/>
        <end position="361"/>
    </location>
</feature>
<dbReference type="SUPFAM" id="SSF69572">
    <property type="entry name" value="Activating enzymes of the ubiquitin-like proteins"/>
    <property type="match status" value="1"/>
</dbReference>
<protein>
    <submittedName>
        <fullName evidence="4">ThiF family domain-containing protein</fullName>
    </submittedName>
</protein>
<feature type="region of interest" description="Disordered" evidence="1">
    <location>
        <begin position="260"/>
        <end position="284"/>
    </location>
</feature>
<feature type="region of interest" description="Disordered" evidence="1">
    <location>
        <begin position="1"/>
        <end position="66"/>
    </location>
</feature>
<dbReference type="PANTHER" id="PTHR10953:SF3">
    <property type="entry name" value="UBIQUITIN-LIKE MODIFIER-ACTIVATING ENZYME ATG7"/>
    <property type="match status" value="1"/>
</dbReference>
<dbReference type="InterPro" id="IPR042522">
    <property type="entry name" value="Atg7_N_1"/>
</dbReference>